<name>A0ABQ3B6E1_9GAMM</name>
<dbReference type="EMBL" id="BMXV01000007">
    <property type="protein sequence ID" value="GGY81493.1"/>
    <property type="molecule type" value="Genomic_DNA"/>
</dbReference>
<gene>
    <name evidence="2" type="ORF">GCM10007071_31140</name>
</gene>
<keyword evidence="1" id="KW-0812">Transmembrane</keyword>
<accession>A0ABQ3B6E1</accession>
<feature type="transmembrane region" description="Helical" evidence="1">
    <location>
        <begin position="96"/>
        <end position="118"/>
    </location>
</feature>
<feature type="transmembrane region" description="Helical" evidence="1">
    <location>
        <begin position="6"/>
        <end position="28"/>
    </location>
</feature>
<evidence type="ECO:0000313" key="2">
    <source>
        <dbReference type="EMBL" id="GGY81493.1"/>
    </source>
</evidence>
<protein>
    <submittedName>
        <fullName evidence="2">Uncharacterized protein</fullName>
    </submittedName>
</protein>
<sequence length="120" mass="13341">MTDASLTTLFALLGAVGASLMVLGLLILRLTLTRRLKASLSVTDQYWHSGALDFGLANTALFAWACAIPGIQRLERFRRVYPELDIRAFANSFERVTAYGTVGGLILFFVCIPFFYIFKP</sequence>
<evidence type="ECO:0000256" key="1">
    <source>
        <dbReference type="SAM" id="Phobius"/>
    </source>
</evidence>
<comment type="caution">
    <text evidence="2">The sequence shown here is derived from an EMBL/GenBank/DDBJ whole genome shotgun (WGS) entry which is preliminary data.</text>
</comment>
<keyword evidence="1" id="KW-1133">Transmembrane helix</keyword>
<keyword evidence="3" id="KW-1185">Reference proteome</keyword>
<reference evidence="3" key="1">
    <citation type="journal article" date="2019" name="Int. J. Syst. Evol. Microbiol.">
        <title>The Global Catalogue of Microorganisms (GCM) 10K type strain sequencing project: providing services to taxonomists for standard genome sequencing and annotation.</title>
        <authorList>
            <consortium name="The Broad Institute Genomics Platform"/>
            <consortium name="The Broad Institute Genome Sequencing Center for Infectious Disease"/>
            <person name="Wu L."/>
            <person name="Ma J."/>
        </authorList>
    </citation>
    <scope>NUCLEOTIDE SEQUENCE [LARGE SCALE GENOMIC DNA]</scope>
    <source>
        <strain evidence="3">KCTC 22280</strain>
    </source>
</reference>
<proteinExistence type="predicted"/>
<organism evidence="2 3">
    <name type="scientific">Marinobacter zhanjiangensis</name>
    <dbReference type="NCBI Taxonomy" id="578215"/>
    <lineage>
        <taxon>Bacteria</taxon>
        <taxon>Pseudomonadati</taxon>
        <taxon>Pseudomonadota</taxon>
        <taxon>Gammaproteobacteria</taxon>
        <taxon>Pseudomonadales</taxon>
        <taxon>Marinobacteraceae</taxon>
        <taxon>Marinobacter</taxon>
    </lineage>
</organism>
<evidence type="ECO:0000313" key="3">
    <source>
        <dbReference type="Proteomes" id="UP000601597"/>
    </source>
</evidence>
<keyword evidence="1" id="KW-0472">Membrane</keyword>
<dbReference type="Proteomes" id="UP000601597">
    <property type="component" value="Unassembled WGS sequence"/>
</dbReference>